<name>A0A8D8R0B2_9HEMI</name>
<protein>
    <submittedName>
        <fullName evidence="2">Uncharacterized protein</fullName>
    </submittedName>
</protein>
<evidence type="ECO:0000256" key="1">
    <source>
        <dbReference type="SAM" id="SignalP"/>
    </source>
</evidence>
<evidence type="ECO:0000313" key="2">
    <source>
        <dbReference type="EMBL" id="CAG6641296.1"/>
    </source>
</evidence>
<reference evidence="2" key="1">
    <citation type="submission" date="2021-05" db="EMBL/GenBank/DDBJ databases">
        <authorList>
            <person name="Alioto T."/>
            <person name="Alioto T."/>
            <person name="Gomez Garrido J."/>
        </authorList>
    </citation>
    <scope>NUCLEOTIDE SEQUENCE</scope>
</reference>
<feature type="chain" id="PRO_5033983173" evidence="1">
    <location>
        <begin position="28"/>
        <end position="557"/>
    </location>
</feature>
<dbReference type="EMBL" id="HBUF01116588">
    <property type="protein sequence ID" value="CAG6641296.1"/>
    <property type="molecule type" value="Transcribed_RNA"/>
</dbReference>
<dbReference type="AlphaFoldDB" id="A0A8D8R0B2"/>
<proteinExistence type="predicted"/>
<organism evidence="2">
    <name type="scientific">Cacopsylla melanoneura</name>
    <dbReference type="NCBI Taxonomy" id="428564"/>
    <lineage>
        <taxon>Eukaryota</taxon>
        <taxon>Metazoa</taxon>
        <taxon>Ecdysozoa</taxon>
        <taxon>Arthropoda</taxon>
        <taxon>Hexapoda</taxon>
        <taxon>Insecta</taxon>
        <taxon>Pterygota</taxon>
        <taxon>Neoptera</taxon>
        <taxon>Paraneoptera</taxon>
        <taxon>Hemiptera</taxon>
        <taxon>Sternorrhyncha</taxon>
        <taxon>Psylloidea</taxon>
        <taxon>Psyllidae</taxon>
        <taxon>Psyllinae</taxon>
        <taxon>Cacopsylla</taxon>
    </lineage>
</organism>
<feature type="signal peptide" evidence="1">
    <location>
        <begin position="1"/>
        <end position="27"/>
    </location>
</feature>
<keyword evidence="1" id="KW-0732">Signal</keyword>
<sequence>MSNRDSVYWVVPQSVLLVWLLISPLDGAPVQETQDRKKEKAIEKMVDWDYAGLHLEDHVPLQDKLNYHELCMLRRERQLRDPKQKLSQSREQYENHEFKRLYNAVFSTKPPHLRTSEENYIQFLKDDFFRKQLDPQNPQTSRERYEWHLKKSQGSFFGGKYDFETYLAGNFTARRRRSVDAEDFANKAAKQSNHAKRRRRRAAARRAKIVYPTQKVVDYLNERAFKEHDEMIGARNRDRFKLDSKECKARAYYTSNESKKKPIYQYNERAIQEKEIEKAIDYQNYNADIDYQMKCKAYYFKDGAKYKNKPKTLSEKMGHKEGPKYKFKRMKRHAAKETPKYTTWAVVHYSKPYSVYSRPNLTLELDKMIKAGIDNMKYRQEALEAPGHWPDAHLLEENRTTFRLPTYRNFVDEVKTFVPYTFPTNAMDQQLYDIDSNIWIPSEEFTTPRGSYNDWINAQLKEFRKKYKGLTVQDPFAHYPEYTWENIGFDLKKMNDPFPPIWPEKHVQFNADVMKEHFAASVPTEAPFIPDEWDSKGREVKTVYRPPTRKVILPNNI</sequence>
<accession>A0A8D8R0B2</accession>